<evidence type="ECO:0000313" key="1">
    <source>
        <dbReference type="EMBL" id="CUJ65820.1"/>
    </source>
</evidence>
<organism evidence="1 3">
    <name type="scientific">Achromobacter aegrifaciens</name>
    <dbReference type="NCBI Taxonomy" id="1287736"/>
    <lineage>
        <taxon>Bacteria</taxon>
        <taxon>Pseudomonadati</taxon>
        <taxon>Pseudomonadota</taxon>
        <taxon>Betaproteobacteria</taxon>
        <taxon>Burkholderiales</taxon>
        <taxon>Alcaligenaceae</taxon>
        <taxon>Achromobacter</taxon>
    </lineage>
</organism>
<dbReference type="InterPro" id="IPR009387">
    <property type="entry name" value="HigB-2"/>
</dbReference>
<evidence type="ECO:0000313" key="4">
    <source>
        <dbReference type="Proteomes" id="UP001264156"/>
    </source>
</evidence>
<comment type="caution">
    <text evidence="1">The sequence shown here is derived from an EMBL/GenBank/DDBJ whole genome shotgun (WGS) entry which is preliminary data.</text>
</comment>
<dbReference type="EMBL" id="JAVKVN010000004">
    <property type="protein sequence ID" value="MDR7945857.1"/>
    <property type="molecule type" value="Genomic_DNA"/>
</dbReference>
<reference evidence="2" key="3">
    <citation type="submission" date="2024-05" db="EMBL/GenBank/DDBJ databases">
        <title>Glyphosate-induced phosphonatase operons in soil bacteria of genus Achromobacter.</title>
        <authorList>
            <person name="Epiktetov D.O."/>
            <person name="Sviridov A.V."/>
            <person name="Tarlachkov S.V."/>
            <person name="Shushkova T.V."/>
            <person name="Toropygin I.Y."/>
            <person name="Leontievsky A."/>
        </authorList>
    </citation>
    <scope>NUCLEOTIDE SEQUENCE</scope>
    <source>
        <strain evidence="2">Kg 16</strain>
    </source>
</reference>
<dbReference type="Proteomes" id="UP001264156">
    <property type="component" value="Unassembled WGS sequence"/>
</dbReference>
<evidence type="ECO:0000313" key="3">
    <source>
        <dbReference type="Proteomes" id="UP000044098"/>
    </source>
</evidence>
<keyword evidence="4" id="KW-1185">Reference proteome</keyword>
<dbReference type="EMBL" id="CYTK01000010">
    <property type="protein sequence ID" value="CUJ65820.1"/>
    <property type="molecule type" value="Genomic_DNA"/>
</dbReference>
<gene>
    <name evidence="1" type="ORF">ERS370000_05098</name>
    <name evidence="2" type="ORF">RIU57_12135</name>
</gene>
<dbReference type="Pfam" id="PF06296">
    <property type="entry name" value="RelE"/>
    <property type="match status" value="1"/>
</dbReference>
<dbReference type="PIRSF" id="PIRSF039032">
    <property type="entry name" value="HigB-2"/>
    <property type="match status" value="1"/>
</dbReference>
<dbReference type="AlphaFoldDB" id="A0AAD2J499"/>
<reference evidence="4" key="2">
    <citation type="submission" date="2023-07" db="EMBL/GenBank/DDBJ databases">
        <title>Glyphosate-induced phosphonatase operons in soil bacteria of genus Achromobacter.</title>
        <authorList>
            <person name="Epiktetov D.O."/>
            <person name="Sviridov A.V."/>
            <person name="Tarlachkov S.V."/>
            <person name="Shushkova T.V."/>
            <person name="Toropygin I.Y."/>
            <person name="Leontievsky A."/>
        </authorList>
    </citation>
    <scope>NUCLEOTIDE SEQUENCE [LARGE SCALE GENOMIC DNA]</scope>
    <source>
        <strain evidence="4">Kg 16</strain>
    </source>
</reference>
<accession>A0AAD2J499</accession>
<evidence type="ECO:0000313" key="2">
    <source>
        <dbReference type="EMBL" id="MDR7945857.1"/>
    </source>
</evidence>
<dbReference type="Proteomes" id="UP000044098">
    <property type="component" value="Unassembled WGS sequence"/>
</dbReference>
<reference evidence="1 3" key="1">
    <citation type="submission" date="2015-09" db="EMBL/GenBank/DDBJ databases">
        <authorList>
            <consortium name="Pathogen Informatics"/>
        </authorList>
    </citation>
    <scope>NUCLEOTIDE SEQUENCE [LARGE SCALE GENOMIC DNA]</scope>
    <source>
        <strain evidence="1 3">2789STDY5608625</strain>
    </source>
</reference>
<protein>
    <submittedName>
        <fullName evidence="2">Type II toxin-antitoxin system RelE/ParE family toxin</fullName>
    </submittedName>
    <submittedName>
        <fullName evidence="1">Uncharacterized protein conserved in bacteria</fullName>
    </submittedName>
</protein>
<name>A0AAD2J499_ACHAE</name>
<dbReference type="RefSeq" id="WP_054457709.1">
    <property type="nucleotide sequence ID" value="NZ_CYTK01000010.1"/>
</dbReference>
<proteinExistence type="predicted"/>
<sequence>MVFIETSVFTRQITSLLPDDGYRELQQMLLEDPACGHVIPGGGGIRKVRHARPGIGKSGGIRVIYYWLTDDDQILMLLAYPKNVRDNLSSAELSELRALVKDL</sequence>